<organism evidence="7 8">
    <name type="scientific">Vagococcus fluvialis bH819</name>
    <dbReference type="NCBI Taxonomy" id="1255619"/>
    <lineage>
        <taxon>Bacteria</taxon>
        <taxon>Bacillati</taxon>
        <taxon>Bacillota</taxon>
        <taxon>Bacilli</taxon>
        <taxon>Lactobacillales</taxon>
        <taxon>Enterococcaceae</taxon>
        <taxon>Vagococcus</taxon>
    </lineage>
</organism>
<feature type="transmembrane region" description="Helical" evidence="5">
    <location>
        <begin position="47"/>
        <end position="63"/>
    </location>
</feature>
<evidence type="ECO:0000256" key="5">
    <source>
        <dbReference type="SAM" id="Phobius"/>
    </source>
</evidence>
<feature type="domain" description="Gram-positive cocci surface proteins LPxTG" evidence="6">
    <location>
        <begin position="29"/>
        <end position="66"/>
    </location>
</feature>
<accession>A0A1X6WRN2</accession>
<dbReference type="EMBL" id="FWFD01000016">
    <property type="protein sequence ID" value="SLM86918.1"/>
    <property type="molecule type" value="Genomic_DNA"/>
</dbReference>
<keyword evidence="5" id="KW-1133">Transmembrane helix</keyword>
<keyword evidence="2" id="KW-0964">Secreted</keyword>
<keyword evidence="4" id="KW-0572">Peptidoglycan-anchor</keyword>
<keyword evidence="5" id="KW-0812">Transmembrane</keyword>
<dbReference type="InterPro" id="IPR019931">
    <property type="entry name" value="LPXTG_anchor"/>
</dbReference>
<proteinExistence type="predicted"/>
<protein>
    <recommendedName>
        <fullName evidence="6">Gram-positive cocci surface proteins LPxTG domain-containing protein</fullName>
    </recommendedName>
</protein>
<keyword evidence="5" id="KW-0472">Membrane</keyword>
<evidence type="ECO:0000256" key="3">
    <source>
        <dbReference type="ARBA" id="ARBA00022729"/>
    </source>
</evidence>
<evidence type="ECO:0000256" key="2">
    <source>
        <dbReference type="ARBA" id="ARBA00022525"/>
    </source>
</evidence>
<evidence type="ECO:0000313" key="8">
    <source>
        <dbReference type="Proteomes" id="UP000195918"/>
    </source>
</evidence>
<evidence type="ECO:0000256" key="4">
    <source>
        <dbReference type="ARBA" id="ARBA00023088"/>
    </source>
</evidence>
<dbReference type="AlphaFoldDB" id="A0A1X6WRN2"/>
<dbReference type="Proteomes" id="UP000195918">
    <property type="component" value="Unassembled WGS sequence"/>
</dbReference>
<keyword evidence="3" id="KW-0732">Signal</keyword>
<gene>
    <name evidence="7" type="ORF">FM121_12550</name>
</gene>
<keyword evidence="1" id="KW-0134">Cell wall</keyword>
<name>A0A1X6WRN2_9ENTE</name>
<sequence length="76" mass="8860">MATAVYEGDQTFNNSYKPVTKIVTDKKIPKNGSQNKLPKTGEQKFTFIKYLGLFLILGSIYFFKRKNFYLLNRTNK</sequence>
<dbReference type="Pfam" id="PF00746">
    <property type="entry name" value="Gram_pos_anchor"/>
    <property type="match status" value="1"/>
</dbReference>
<reference evidence="8" key="1">
    <citation type="submission" date="2017-02" db="EMBL/GenBank/DDBJ databases">
        <authorList>
            <person name="Dridi B."/>
        </authorList>
    </citation>
    <scope>NUCLEOTIDE SEQUENCE [LARGE SCALE GENOMIC DNA]</scope>
    <source>
        <strain evidence="8">bH819</strain>
    </source>
</reference>
<dbReference type="NCBIfam" id="TIGR01167">
    <property type="entry name" value="LPXTG_anchor"/>
    <property type="match status" value="1"/>
</dbReference>
<evidence type="ECO:0000256" key="1">
    <source>
        <dbReference type="ARBA" id="ARBA00022512"/>
    </source>
</evidence>
<evidence type="ECO:0000259" key="6">
    <source>
        <dbReference type="Pfam" id="PF00746"/>
    </source>
</evidence>
<keyword evidence="8" id="KW-1185">Reference proteome</keyword>
<evidence type="ECO:0000313" key="7">
    <source>
        <dbReference type="EMBL" id="SLM86918.1"/>
    </source>
</evidence>